<dbReference type="PANTHER" id="PTHR10760">
    <property type="entry name" value="TORSIN"/>
    <property type="match status" value="1"/>
</dbReference>
<keyword evidence="6" id="KW-1185">Reference proteome</keyword>
<dbReference type="InterPro" id="IPR049337">
    <property type="entry name" value="TOR1A_C"/>
</dbReference>
<dbReference type="Proteomes" id="UP001283361">
    <property type="component" value="Unassembled WGS sequence"/>
</dbReference>
<evidence type="ECO:0000256" key="1">
    <source>
        <dbReference type="ARBA" id="ARBA00006235"/>
    </source>
</evidence>
<dbReference type="GO" id="GO:0005737">
    <property type="term" value="C:cytoplasm"/>
    <property type="evidence" value="ECO:0007669"/>
    <property type="project" value="UniProtKB-ARBA"/>
</dbReference>
<dbReference type="GO" id="GO:0012505">
    <property type="term" value="C:endomembrane system"/>
    <property type="evidence" value="ECO:0007669"/>
    <property type="project" value="UniProtKB-ARBA"/>
</dbReference>
<comment type="caution">
    <text evidence="5">The sequence shown here is derived from an EMBL/GenBank/DDBJ whole genome shotgun (WGS) entry which is preliminary data.</text>
</comment>
<dbReference type="Pfam" id="PF21376">
    <property type="entry name" value="TOR1A_C"/>
    <property type="match status" value="1"/>
</dbReference>
<reference evidence="5" key="1">
    <citation type="journal article" date="2023" name="G3 (Bethesda)">
        <title>A reference genome for the long-term kleptoplast-retaining sea slug Elysia crispata morphotype clarki.</title>
        <authorList>
            <person name="Eastman K.E."/>
            <person name="Pendleton A.L."/>
            <person name="Shaikh M.A."/>
            <person name="Suttiyut T."/>
            <person name="Ogas R."/>
            <person name="Tomko P."/>
            <person name="Gavelis G."/>
            <person name="Widhalm J.R."/>
            <person name="Wisecaver J.H."/>
        </authorList>
    </citation>
    <scope>NUCLEOTIDE SEQUENCE</scope>
    <source>
        <strain evidence="5">ECLA1</strain>
    </source>
</reference>
<keyword evidence="3" id="KW-1133">Transmembrane helix</keyword>
<feature type="region of interest" description="Disordered" evidence="2">
    <location>
        <begin position="113"/>
        <end position="137"/>
    </location>
</feature>
<dbReference type="Pfam" id="PF06309">
    <property type="entry name" value="Torsin"/>
    <property type="match status" value="1"/>
</dbReference>
<dbReference type="GO" id="GO:0005524">
    <property type="term" value="F:ATP binding"/>
    <property type="evidence" value="ECO:0007669"/>
    <property type="project" value="InterPro"/>
</dbReference>
<dbReference type="AlphaFoldDB" id="A0AAE1DTP9"/>
<dbReference type="PANTHER" id="PTHR10760:SF2">
    <property type="entry name" value="LD13476P-RELATED"/>
    <property type="match status" value="1"/>
</dbReference>
<dbReference type="InterPro" id="IPR010448">
    <property type="entry name" value="Torsin"/>
</dbReference>
<dbReference type="EMBL" id="JAWDGP010002497">
    <property type="protein sequence ID" value="KAK3782579.1"/>
    <property type="molecule type" value="Genomic_DNA"/>
</dbReference>
<comment type="similarity">
    <text evidence="1">Belongs to the ClpA/ClpB family. Torsin subfamily.</text>
</comment>
<dbReference type="GO" id="GO:0016887">
    <property type="term" value="F:ATP hydrolysis activity"/>
    <property type="evidence" value="ECO:0007669"/>
    <property type="project" value="InterPro"/>
</dbReference>
<sequence>MEPMDLDLEEPFDCSEGHHQSNPSSNISDMDVDTSPSKYFQHQPESVKNYSCATGIFNQDPDNGSNNQESNNSTIATIKPKMKLTKTGYGIPEDDPIFSHFPGKVQARLSKDLVHRKHSKSAKPESSISGKHERLLSSSSRSEKSSCFQSCCNVIINIIKGMVACGMIYLVAAYIVNFQKEKCRLSRQFNSRALKTDLETLVFGQHIASEIIPSEMDLYFNRLIKKNPTPNKHGVDDVSKTVICKPLVLSFHGWTGVGKNFISKIISDSFPYSMVNHIVIPLHFPHEAKEYKYGQIIQDWLVSNNTDCLVNVVIMDEMDKAFSPVTEGIIAAIEALSQPCHLATPTIFLLLSNSYATDINRLFFQFATEDINRDEISLSQFRSLFSSEVENTWNSLLDRKGLIDAYVPFLPLEQRHVVQCIKRDLVSKRLSTDRESVGKVLEELNFKSVAGLHISTTGCKRVADKVDYVMLSL</sequence>
<feature type="compositionally biased region" description="Polar residues" evidence="2">
    <location>
        <begin position="20"/>
        <end position="75"/>
    </location>
</feature>
<evidence type="ECO:0000256" key="3">
    <source>
        <dbReference type="SAM" id="Phobius"/>
    </source>
</evidence>
<accession>A0AAE1DTP9</accession>
<proteinExistence type="inferred from homology"/>
<evidence type="ECO:0000256" key="2">
    <source>
        <dbReference type="SAM" id="MobiDB-lite"/>
    </source>
</evidence>
<feature type="compositionally biased region" description="Acidic residues" evidence="2">
    <location>
        <begin position="1"/>
        <end position="13"/>
    </location>
</feature>
<organism evidence="5 6">
    <name type="scientific">Elysia crispata</name>
    <name type="common">lettuce slug</name>
    <dbReference type="NCBI Taxonomy" id="231223"/>
    <lineage>
        <taxon>Eukaryota</taxon>
        <taxon>Metazoa</taxon>
        <taxon>Spiralia</taxon>
        <taxon>Lophotrochozoa</taxon>
        <taxon>Mollusca</taxon>
        <taxon>Gastropoda</taxon>
        <taxon>Heterobranchia</taxon>
        <taxon>Euthyneura</taxon>
        <taxon>Panpulmonata</taxon>
        <taxon>Sacoglossa</taxon>
        <taxon>Placobranchoidea</taxon>
        <taxon>Plakobranchidae</taxon>
        <taxon>Elysia</taxon>
    </lineage>
</organism>
<feature type="transmembrane region" description="Helical" evidence="3">
    <location>
        <begin position="154"/>
        <end position="176"/>
    </location>
</feature>
<dbReference type="InterPro" id="IPR027417">
    <property type="entry name" value="P-loop_NTPase"/>
</dbReference>
<protein>
    <recommendedName>
        <fullName evidence="4">Torsin-1A C-terminal domain-containing protein</fullName>
    </recommendedName>
</protein>
<dbReference type="SUPFAM" id="SSF52540">
    <property type="entry name" value="P-loop containing nucleoside triphosphate hydrolases"/>
    <property type="match status" value="1"/>
</dbReference>
<feature type="domain" description="Torsin-1A C-terminal" evidence="4">
    <location>
        <begin position="412"/>
        <end position="468"/>
    </location>
</feature>
<gene>
    <name evidence="5" type="ORF">RRG08_028074</name>
</gene>
<keyword evidence="3" id="KW-0812">Transmembrane</keyword>
<feature type="region of interest" description="Disordered" evidence="2">
    <location>
        <begin position="1"/>
        <end position="75"/>
    </location>
</feature>
<keyword evidence="3" id="KW-0472">Membrane</keyword>
<evidence type="ECO:0000313" key="6">
    <source>
        <dbReference type="Proteomes" id="UP001283361"/>
    </source>
</evidence>
<evidence type="ECO:0000259" key="4">
    <source>
        <dbReference type="Pfam" id="PF21376"/>
    </source>
</evidence>
<evidence type="ECO:0000313" key="5">
    <source>
        <dbReference type="EMBL" id="KAK3782579.1"/>
    </source>
</evidence>
<name>A0AAE1DTP9_9GAST</name>